<comment type="caution">
    <text evidence="1">The sequence shown here is derived from an EMBL/GenBank/DDBJ whole genome shotgun (WGS) entry which is preliminary data.</text>
</comment>
<proteinExistence type="predicted"/>
<dbReference type="Proteomes" id="UP000054524">
    <property type="component" value="Unassembled WGS sequence"/>
</dbReference>
<dbReference type="GeneID" id="77676621"/>
<name>A0A086J0K1_NEMA1</name>
<reference evidence="1 2" key="1">
    <citation type="journal article" date="2014" name="Genome Announc.">
        <title>Genome Sequence of the Microsporidian Species Nematocida sp1 Strain ERTm6 (ATCC PRA-372).</title>
        <authorList>
            <person name="Bakowski M.A."/>
            <person name="Priest M."/>
            <person name="Young S."/>
            <person name="Cuomo C.A."/>
            <person name="Troemel E.R."/>
        </authorList>
    </citation>
    <scope>NUCLEOTIDE SEQUENCE [LARGE SCALE GENOMIC DNA]</scope>
    <source>
        <strain evidence="1 2">ERTm6</strain>
    </source>
</reference>
<evidence type="ECO:0000313" key="1">
    <source>
        <dbReference type="EMBL" id="KFG25669.1"/>
    </source>
</evidence>
<dbReference type="HOGENOM" id="CLU_473329_0_0_1"/>
<dbReference type="RefSeq" id="XP_052904224.1">
    <property type="nucleotide sequence ID" value="XM_053049274.1"/>
</dbReference>
<organism evidence="1 2">
    <name type="scientific">Nematocida ausubeli (strain ATCC PRA-371 / ERTm2)</name>
    <name type="common">Nematode killer fungus</name>
    <dbReference type="NCBI Taxonomy" id="1913371"/>
    <lineage>
        <taxon>Eukaryota</taxon>
        <taxon>Fungi</taxon>
        <taxon>Fungi incertae sedis</taxon>
        <taxon>Microsporidia</taxon>
        <taxon>Nematocida</taxon>
    </lineage>
</organism>
<sequence length="576" mass="67618">MEEKHISTGLIKKTVKELLEIVEQADKFPKESLCIQRFFMEHRNKIFDLGKLVAVQAGMQPDSLEAIKFGKLLVFNYICSNVVSIQFLHQILSDEAFKVHVFRSQICNFVKELMEYAKKDKSDFLACMKREKTVLKQLKNSEKAAKNDPEWTKEIEDLEKRIRNISILIKDKSPNKTKEKVVPEKQPRRKSQFLESLEILTHFTCFCGFKRHRRPSKYAILRELTINMIETERVSYISVMPFLCMDRQKINIEMCSPNRVDSDMAKAVEKYIKYILVQFSKYVENDTVLLIKKANRDYKKTGCYNKERLRDIFLRISPIRKESILKAVNSITDSFFYINIIRVIYLLIHDFAQSYLHRQKEVEKKDIPTILLSENKIYHRALIQKYYKNNTSKESMSGHMVKMPAKKIHRLDVLLQESPEIFNLRNRKSFDNKFYLARAISDGIFTESGALSGYFRKYHALRVSILQSVLSILTRRIAEAVRKEIYAKGESTRDEKCLSREGTKQIHSIVKRRILSTLNILAIRFLKTKSIKPRTFIYNISPSEFEKRGLFGHYNELCMFLLLAVPIFAYSANILQ</sequence>
<evidence type="ECO:0000313" key="2">
    <source>
        <dbReference type="Proteomes" id="UP000054524"/>
    </source>
</evidence>
<accession>A0A086J0K1</accession>
<keyword evidence="2" id="KW-1185">Reference proteome</keyword>
<protein>
    <submittedName>
        <fullName evidence="1">Uncharacterized protein</fullName>
    </submittedName>
</protein>
<gene>
    <name evidence="1" type="ORF">NESG_01648</name>
</gene>
<dbReference type="AlphaFoldDB" id="A0A086J0K1"/>
<dbReference type="EMBL" id="AKIJ01000004">
    <property type="protein sequence ID" value="KFG25669.1"/>
    <property type="molecule type" value="Genomic_DNA"/>
</dbReference>